<keyword evidence="2" id="KW-1185">Reference proteome</keyword>
<protein>
    <submittedName>
        <fullName evidence="1">Uncharacterized protein</fullName>
    </submittedName>
</protein>
<dbReference type="Proteomes" id="UP001219037">
    <property type="component" value="Chromosome"/>
</dbReference>
<name>A0ABY8H6B4_9MICC</name>
<evidence type="ECO:0000313" key="2">
    <source>
        <dbReference type="Proteomes" id="UP001219037"/>
    </source>
</evidence>
<proteinExistence type="predicted"/>
<dbReference type="EMBL" id="CP121252">
    <property type="protein sequence ID" value="WFP16673.1"/>
    <property type="molecule type" value="Genomic_DNA"/>
</dbReference>
<gene>
    <name evidence="1" type="ORF">P8192_00670</name>
</gene>
<sequence length="113" mass="12237">MDELDPRNRAMMGRHVIVWGKVYSANHHQRTGSWFLNQGAAGYNKGAVEISEDLAAVLITLNARNGVEAFSDFSGWYVIAYGKTRLMANGGVGITPLCSDAVALLPAARGRRS</sequence>
<organism evidence="1 2">
    <name type="scientific">Citricoccus muralis</name>
    <dbReference type="NCBI Taxonomy" id="169134"/>
    <lineage>
        <taxon>Bacteria</taxon>
        <taxon>Bacillati</taxon>
        <taxon>Actinomycetota</taxon>
        <taxon>Actinomycetes</taxon>
        <taxon>Micrococcales</taxon>
        <taxon>Micrococcaceae</taxon>
        <taxon>Citricoccus</taxon>
    </lineage>
</organism>
<dbReference type="RefSeq" id="WP_278157771.1">
    <property type="nucleotide sequence ID" value="NZ_CP121252.1"/>
</dbReference>
<accession>A0ABY8H6B4</accession>
<reference evidence="1 2" key="1">
    <citation type="submission" date="2023-04" db="EMBL/GenBank/DDBJ databases">
        <title>Funneling lignin-derived compounds into biodiesel using alkali-halophilic Citricoccus sp. P2.</title>
        <authorList>
            <person name="Luo C.-B."/>
        </authorList>
    </citation>
    <scope>NUCLEOTIDE SEQUENCE [LARGE SCALE GENOMIC DNA]</scope>
    <source>
        <strain evidence="1 2">P2</strain>
    </source>
</reference>
<evidence type="ECO:0000313" key="1">
    <source>
        <dbReference type="EMBL" id="WFP16673.1"/>
    </source>
</evidence>